<protein>
    <recommendedName>
        <fullName evidence="8">Transport permease protein</fullName>
    </recommendedName>
</protein>
<evidence type="ECO:0000313" key="10">
    <source>
        <dbReference type="EMBL" id="EKN63113.1"/>
    </source>
</evidence>
<dbReference type="RefSeq" id="WP_003333034.1">
    <property type="nucleotide sequence ID" value="NZ_AJLR01000148.1"/>
</dbReference>
<feature type="domain" description="ABC transmembrane type-2" evidence="9">
    <location>
        <begin position="157"/>
        <end position="386"/>
    </location>
</feature>
<evidence type="ECO:0000256" key="6">
    <source>
        <dbReference type="ARBA" id="ARBA00022989"/>
    </source>
</evidence>
<feature type="transmembrane region" description="Helical" evidence="8">
    <location>
        <begin position="331"/>
        <end position="353"/>
    </location>
</feature>
<dbReference type="PRINTS" id="PR00164">
    <property type="entry name" value="ABC2TRNSPORT"/>
</dbReference>
<evidence type="ECO:0000256" key="8">
    <source>
        <dbReference type="RuleBase" id="RU361157"/>
    </source>
</evidence>
<organism evidence="10 11">
    <name type="scientific">Schinkia azotoformans LMG 9581</name>
    <dbReference type="NCBI Taxonomy" id="1131731"/>
    <lineage>
        <taxon>Bacteria</taxon>
        <taxon>Bacillati</taxon>
        <taxon>Bacillota</taxon>
        <taxon>Bacilli</taxon>
        <taxon>Bacillales</taxon>
        <taxon>Bacillaceae</taxon>
        <taxon>Calidifontibacillus/Schinkia group</taxon>
        <taxon>Schinkia</taxon>
    </lineage>
</organism>
<dbReference type="GO" id="GO:0043190">
    <property type="term" value="C:ATP-binding cassette (ABC) transporter complex"/>
    <property type="evidence" value="ECO:0007669"/>
    <property type="project" value="InterPro"/>
</dbReference>
<gene>
    <name evidence="10" type="ORF">BAZO_19093</name>
</gene>
<feature type="transmembrane region" description="Helical" evidence="8">
    <location>
        <begin position="243"/>
        <end position="267"/>
    </location>
</feature>
<comment type="subcellular location">
    <subcellularLocation>
        <location evidence="1 8">Cell membrane</location>
        <topology evidence="1 8">Multi-pass membrane protein</topology>
    </subcellularLocation>
</comment>
<proteinExistence type="inferred from homology"/>
<evidence type="ECO:0000256" key="1">
    <source>
        <dbReference type="ARBA" id="ARBA00004651"/>
    </source>
</evidence>
<dbReference type="PATRIC" id="fig|1131731.3.peg.3895"/>
<evidence type="ECO:0000256" key="7">
    <source>
        <dbReference type="ARBA" id="ARBA00023136"/>
    </source>
</evidence>
<keyword evidence="7 8" id="KW-0472">Membrane</keyword>
<comment type="caution">
    <text evidence="10">The sequence shown here is derived from an EMBL/GenBank/DDBJ whole genome shotgun (WGS) entry which is preliminary data.</text>
</comment>
<feature type="transmembrane region" description="Helical" evidence="8">
    <location>
        <begin position="365"/>
        <end position="383"/>
    </location>
</feature>
<dbReference type="PANTHER" id="PTHR30294:SF29">
    <property type="entry name" value="MULTIDRUG ABC TRANSPORTER PERMEASE YBHS-RELATED"/>
    <property type="match status" value="1"/>
</dbReference>
<keyword evidence="3 8" id="KW-0813">Transport</keyword>
<sequence>MDERKERKLNTTFSFLRFRSIFIKEFIQIRRDPPSLAIAIAMPLMMLLLFGYAVNTDIDHLPTVVWDQDNSEASRDLVQSFANTQYFDIDWIVYSGDEIQALIDDGKAKTGIVIPPDYSSKLDRHETTSVQLLIDGTDPNAARIALSNAQLLTQHESLAIQEQLMEKRGLSNIEQPIEILPRVLYNPNMESLIFNIPALIGLIMQNVTAILTAFALVREKERGTMEQLVVTPIRPVELMLGKLLPYVFIGIFSFTIVLVTGVGWFGVPVKGSITLLIALSFLFLITTLAVGMLISTVAKTQLQAMQMSFAFILPSVLLSGFMFPRETMPVFIQWIGGIIPLTYFLEILRGIFLKESTLASLWQETVILSVFAFLICLLATLKFKKKIE</sequence>
<dbReference type="Proteomes" id="UP000006315">
    <property type="component" value="Unassembled WGS sequence"/>
</dbReference>
<accession>K6D4Z5</accession>
<dbReference type="PROSITE" id="PS51012">
    <property type="entry name" value="ABC_TM2"/>
    <property type="match status" value="1"/>
</dbReference>
<dbReference type="Gene3D" id="3.40.1710.10">
    <property type="entry name" value="abc type-2 transporter like domain"/>
    <property type="match status" value="1"/>
</dbReference>
<dbReference type="InterPro" id="IPR013525">
    <property type="entry name" value="ABC2_TM"/>
</dbReference>
<keyword evidence="6 8" id="KW-1133">Transmembrane helix</keyword>
<dbReference type="EMBL" id="AJLR01000148">
    <property type="protein sequence ID" value="EKN63113.1"/>
    <property type="molecule type" value="Genomic_DNA"/>
</dbReference>
<dbReference type="InterPro" id="IPR047817">
    <property type="entry name" value="ABC2_TM_bact-type"/>
</dbReference>
<evidence type="ECO:0000256" key="2">
    <source>
        <dbReference type="ARBA" id="ARBA00007783"/>
    </source>
</evidence>
<feature type="transmembrane region" description="Helical" evidence="8">
    <location>
        <begin position="273"/>
        <end position="295"/>
    </location>
</feature>
<feature type="transmembrane region" description="Helical" evidence="8">
    <location>
        <begin position="192"/>
        <end position="217"/>
    </location>
</feature>
<name>K6D4Z5_SCHAZ</name>
<feature type="transmembrane region" description="Helical" evidence="8">
    <location>
        <begin position="307"/>
        <end position="325"/>
    </location>
</feature>
<evidence type="ECO:0000259" key="9">
    <source>
        <dbReference type="PROSITE" id="PS51012"/>
    </source>
</evidence>
<evidence type="ECO:0000313" key="11">
    <source>
        <dbReference type="Proteomes" id="UP000006315"/>
    </source>
</evidence>
<evidence type="ECO:0000256" key="4">
    <source>
        <dbReference type="ARBA" id="ARBA00022475"/>
    </source>
</evidence>
<dbReference type="PANTHER" id="PTHR30294">
    <property type="entry name" value="MEMBRANE COMPONENT OF ABC TRANSPORTER YHHJ-RELATED"/>
    <property type="match status" value="1"/>
</dbReference>
<dbReference type="Pfam" id="PF12698">
    <property type="entry name" value="ABC2_membrane_3"/>
    <property type="match status" value="1"/>
</dbReference>
<reference evidence="10 11" key="1">
    <citation type="journal article" date="2012" name="Front. Microbiol.">
        <title>Redundancy and modularity in membrane-associated dissimilatory nitrate reduction in Bacillus.</title>
        <authorList>
            <person name="Heylen K."/>
            <person name="Keltjens J."/>
        </authorList>
    </citation>
    <scope>NUCLEOTIDE SEQUENCE [LARGE SCALE GENOMIC DNA]</scope>
    <source>
        <strain evidence="10 11">LMG 9581</strain>
    </source>
</reference>
<dbReference type="InterPro" id="IPR000412">
    <property type="entry name" value="ABC_2_transport"/>
</dbReference>
<keyword evidence="4 8" id="KW-1003">Cell membrane</keyword>
<dbReference type="AlphaFoldDB" id="K6D4Z5"/>
<evidence type="ECO:0000256" key="3">
    <source>
        <dbReference type="ARBA" id="ARBA00022448"/>
    </source>
</evidence>
<dbReference type="GeneID" id="89471211"/>
<dbReference type="InterPro" id="IPR051449">
    <property type="entry name" value="ABC-2_transporter_component"/>
</dbReference>
<comment type="similarity">
    <text evidence="2 8">Belongs to the ABC-2 integral membrane protein family.</text>
</comment>
<keyword evidence="5 8" id="KW-0812">Transmembrane</keyword>
<dbReference type="STRING" id="1131731.BAZO_19093"/>
<evidence type="ECO:0000256" key="5">
    <source>
        <dbReference type="ARBA" id="ARBA00022692"/>
    </source>
</evidence>
<dbReference type="GO" id="GO:0140359">
    <property type="term" value="F:ABC-type transporter activity"/>
    <property type="evidence" value="ECO:0007669"/>
    <property type="project" value="InterPro"/>
</dbReference>
<keyword evidence="11" id="KW-1185">Reference proteome</keyword>